<protein>
    <submittedName>
        <fullName evidence="1">Uncharacterized protein</fullName>
    </submittedName>
</protein>
<organism evidence="1 2">
    <name type="scientific">Novosphingobium hassiacum</name>
    <dbReference type="NCBI Taxonomy" id="173676"/>
    <lineage>
        <taxon>Bacteria</taxon>
        <taxon>Pseudomonadati</taxon>
        <taxon>Pseudomonadota</taxon>
        <taxon>Alphaproteobacteria</taxon>
        <taxon>Sphingomonadales</taxon>
        <taxon>Sphingomonadaceae</taxon>
        <taxon>Novosphingobium</taxon>
    </lineage>
</organism>
<dbReference type="RefSeq" id="WP_183612253.1">
    <property type="nucleotide sequence ID" value="NZ_JACICY010000002.1"/>
</dbReference>
<dbReference type="Proteomes" id="UP000562395">
    <property type="component" value="Unassembled WGS sequence"/>
</dbReference>
<gene>
    <name evidence="1" type="ORF">GGQ88_001254</name>
</gene>
<dbReference type="EMBL" id="JACICY010000002">
    <property type="protein sequence ID" value="MBB3859993.1"/>
    <property type="molecule type" value="Genomic_DNA"/>
</dbReference>
<reference evidence="1 2" key="1">
    <citation type="submission" date="2020-08" db="EMBL/GenBank/DDBJ databases">
        <title>Genomic Encyclopedia of Type Strains, Phase IV (KMG-IV): sequencing the most valuable type-strain genomes for metagenomic binning, comparative biology and taxonomic classification.</title>
        <authorList>
            <person name="Goeker M."/>
        </authorList>
    </citation>
    <scope>NUCLEOTIDE SEQUENCE [LARGE SCALE GENOMIC DNA]</scope>
    <source>
        <strain evidence="1 2">DSM 14552</strain>
    </source>
</reference>
<sequence length="118" mass="12462">MDLQDGLASTHLKPECNAPARAVIHDYRAAGSTSGNDLRAADSMHGRVAVAMKTGDGAKDSVKLDCSLVVLSNPPFFAFCRWTRMTRPLGIDGNSRDEPVVNLSPCTLSPASASSMNA</sequence>
<comment type="caution">
    <text evidence="1">The sequence shown here is derived from an EMBL/GenBank/DDBJ whole genome shotgun (WGS) entry which is preliminary data.</text>
</comment>
<evidence type="ECO:0000313" key="2">
    <source>
        <dbReference type="Proteomes" id="UP000562395"/>
    </source>
</evidence>
<proteinExistence type="predicted"/>
<evidence type="ECO:0000313" key="1">
    <source>
        <dbReference type="EMBL" id="MBB3859993.1"/>
    </source>
</evidence>
<name>A0A7W5ZVV0_9SPHN</name>
<keyword evidence="2" id="KW-1185">Reference proteome</keyword>
<dbReference type="AlphaFoldDB" id="A0A7W5ZVV0"/>
<accession>A0A7W5ZVV0</accession>